<proteinExistence type="predicted"/>
<dbReference type="NCBIfam" id="TIGR03618">
    <property type="entry name" value="Rv1155_F420"/>
    <property type="match status" value="1"/>
</dbReference>
<dbReference type="PANTHER" id="PTHR35176">
    <property type="entry name" value="HEME OXYGENASE HI_0854-RELATED"/>
    <property type="match status" value="1"/>
</dbReference>
<gene>
    <name evidence="3" type="ORF">E6H05_10240</name>
</gene>
<dbReference type="GO" id="GO:0070967">
    <property type="term" value="F:coenzyme F420 binding"/>
    <property type="evidence" value="ECO:0007669"/>
    <property type="project" value="TreeGrafter"/>
</dbReference>
<dbReference type="Proteomes" id="UP000318834">
    <property type="component" value="Unassembled WGS sequence"/>
</dbReference>
<dbReference type="InterPro" id="IPR019920">
    <property type="entry name" value="F420-binding_dom_put"/>
</dbReference>
<comment type="caution">
    <text evidence="3">The sequence shown here is derived from an EMBL/GenBank/DDBJ whole genome shotgun (WGS) entry which is preliminary data.</text>
</comment>
<feature type="domain" description="Pyridoxamine 5'-phosphate oxidase N-terminal" evidence="2">
    <location>
        <begin position="3"/>
        <end position="121"/>
    </location>
</feature>
<dbReference type="SUPFAM" id="SSF50475">
    <property type="entry name" value="FMN-binding split barrel"/>
    <property type="match status" value="1"/>
</dbReference>
<name>A0A537IP85_9BACT</name>
<evidence type="ECO:0000259" key="2">
    <source>
        <dbReference type="Pfam" id="PF01243"/>
    </source>
</evidence>
<dbReference type="InterPro" id="IPR012349">
    <property type="entry name" value="Split_barrel_FMN-bd"/>
</dbReference>
<dbReference type="PANTHER" id="PTHR35176:SF6">
    <property type="entry name" value="HEME OXYGENASE HI_0854-RELATED"/>
    <property type="match status" value="1"/>
</dbReference>
<dbReference type="AlphaFoldDB" id="A0A537IP85"/>
<dbReference type="Pfam" id="PF01243">
    <property type="entry name" value="PNPOx_N"/>
    <property type="match status" value="1"/>
</dbReference>
<organism evidence="3 4">
    <name type="scientific">Candidatus Segetimicrobium genomatis</name>
    <dbReference type="NCBI Taxonomy" id="2569760"/>
    <lineage>
        <taxon>Bacteria</taxon>
        <taxon>Bacillati</taxon>
        <taxon>Candidatus Sysuimicrobiota</taxon>
        <taxon>Candidatus Sysuimicrobiia</taxon>
        <taxon>Candidatus Sysuimicrobiales</taxon>
        <taxon>Candidatus Segetimicrobiaceae</taxon>
        <taxon>Candidatus Segetimicrobium</taxon>
    </lineage>
</organism>
<dbReference type="InterPro" id="IPR052019">
    <property type="entry name" value="F420H2_bilvrd_red/Heme_oxyg"/>
</dbReference>
<sequence length="132" mass="14959">MQLPENVKKFLEKPNFAALATVSPKGRPQVTPVWFMLDGEEILMDTSQGRVKLRNLEANPYAAIAVVDKDNPYLYVQIRGKVRLDFANGARDIDRLSMRYGGQPYKYPPTDSPQKRVSLRLRPTGFSGMGMR</sequence>
<keyword evidence="1" id="KW-0560">Oxidoreductase</keyword>
<dbReference type="GO" id="GO:0005829">
    <property type="term" value="C:cytosol"/>
    <property type="evidence" value="ECO:0007669"/>
    <property type="project" value="TreeGrafter"/>
</dbReference>
<evidence type="ECO:0000313" key="3">
    <source>
        <dbReference type="EMBL" id="TMI73120.1"/>
    </source>
</evidence>
<evidence type="ECO:0000313" key="4">
    <source>
        <dbReference type="Proteomes" id="UP000318834"/>
    </source>
</evidence>
<reference evidence="3 4" key="1">
    <citation type="journal article" date="2019" name="Nat. Microbiol.">
        <title>Mediterranean grassland soil C-N compound turnover is dependent on rainfall and depth, and is mediated by genomically divergent microorganisms.</title>
        <authorList>
            <person name="Diamond S."/>
            <person name="Andeer P.F."/>
            <person name="Li Z."/>
            <person name="Crits-Christoph A."/>
            <person name="Burstein D."/>
            <person name="Anantharaman K."/>
            <person name="Lane K.R."/>
            <person name="Thomas B.C."/>
            <person name="Pan C."/>
            <person name="Northen T.R."/>
            <person name="Banfield J.F."/>
        </authorList>
    </citation>
    <scope>NUCLEOTIDE SEQUENCE [LARGE SCALE GENOMIC DNA]</scope>
    <source>
        <strain evidence="3">NP_8</strain>
    </source>
</reference>
<dbReference type="GO" id="GO:0016627">
    <property type="term" value="F:oxidoreductase activity, acting on the CH-CH group of donors"/>
    <property type="evidence" value="ECO:0007669"/>
    <property type="project" value="TreeGrafter"/>
</dbReference>
<protein>
    <submittedName>
        <fullName evidence="3">PPOX class F420-dependent oxidoreductase</fullName>
    </submittedName>
</protein>
<accession>A0A537IP85</accession>
<dbReference type="Gene3D" id="2.30.110.10">
    <property type="entry name" value="Electron Transport, Fmn-binding Protein, Chain A"/>
    <property type="match status" value="1"/>
</dbReference>
<dbReference type="EMBL" id="VBAP01000076">
    <property type="protein sequence ID" value="TMI73120.1"/>
    <property type="molecule type" value="Genomic_DNA"/>
</dbReference>
<evidence type="ECO:0000256" key="1">
    <source>
        <dbReference type="ARBA" id="ARBA00023002"/>
    </source>
</evidence>
<dbReference type="InterPro" id="IPR011576">
    <property type="entry name" value="Pyridox_Oxase_N"/>
</dbReference>